<gene>
    <name evidence="1" type="ORF">AG0111_0g8539</name>
</gene>
<name>A0ACB6FG86_9PLEO</name>
<protein>
    <submittedName>
        <fullName evidence="1">Uncharacterized protein</fullName>
    </submittedName>
</protein>
<dbReference type="EMBL" id="PDWZ02000008">
    <property type="protein sequence ID" value="KAB2103343.1"/>
    <property type="molecule type" value="Genomic_DNA"/>
</dbReference>
<evidence type="ECO:0000313" key="2">
    <source>
        <dbReference type="Proteomes" id="UP000293547"/>
    </source>
</evidence>
<sequence length="478" mass="54613">MGETSVRDALVAFAAERDWEQFHTPENLAKSISIEAAELLECFQWSADAEPKRVREELADVLTYCHLLAIRIGADPDQIVLEKLEVTRKKYPVDKARGVKIENSSLFKLSPYKALTEDQADSVEEILTRFFFDLSTGGRSKIVIQGDPGTGKTVVAIYLIKLLVDIAALNSFDDLNSDSRFFEFFTAANQRLLQDCRIGLVVPQQSLRGTIKDVFRKTRGLRPDMVMTPFQVGEADGIFDLLIVETHRLNQRANQPSGVLNRKFTTITRELFGSDDFSKTQLDWIMAKSRQQIFLLDAMQSVRPADLPQELLSDLVSDTRATDQHFQLRTQMRVQAGSDFVSYIRWIFDPNPLSVPRARLSLGEYDFRAFDTVEEMRDEIFKRNAEAGLSRMVAGYAWEWKTQKDKTAFDIEIGDTRLRWNSTPTDWVSSDNALQEVGSVHTVQGYDLNYVGVIIGLDLRFDPARRRLYIDRDSYFNK</sequence>
<organism evidence="1 2">
    <name type="scientific">Alternaria gaisen</name>
    <dbReference type="NCBI Taxonomy" id="167740"/>
    <lineage>
        <taxon>Eukaryota</taxon>
        <taxon>Fungi</taxon>
        <taxon>Dikarya</taxon>
        <taxon>Ascomycota</taxon>
        <taxon>Pezizomycotina</taxon>
        <taxon>Dothideomycetes</taxon>
        <taxon>Pleosporomycetidae</taxon>
        <taxon>Pleosporales</taxon>
        <taxon>Pleosporineae</taxon>
        <taxon>Pleosporaceae</taxon>
        <taxon>Alternaria</taxon>
        <taxon>Alternaria sect. Alternaria</taxon>
    </lineage>
</organism>
<accession>A0ACB6FG86</accession>
<keyword evidence="2" id="KW-1185">Reference proteome</keyword>
<dbReference type="Proteomes" id="UP000293547">
    <property type="component" value="Unassembled WGS sequence"/>
</dbReference>
<reference evidence="1 2" key="1">
    <citation type="journal article" date="2019" name="bioRxiv">
        <title>Genomics, evolutionary history and diagnostics of the Alternaria alternata species group including apple and Asian pear pathotypes.</title>
        <authorList>
            <person name="Armitage A.D."/>
            <person name="Cockerton H.M."/>
            <person name="Sreenivasaprasad S."/>
            <person name="Woodhall J.W."/>
            <person name="Lane C.R."/>
            <person name="Harrison R.J."/>
            <person name="Clarkson J.P."/>
        </authorList>
    </citation>
    <scope>NUCLEOTIDE SEQUENCE [LARGE SCALE GENOMIC DNA]</scope>
    <source>
        <strain evidence="1 2">FERA 650</strain>
    </source>
</reference>
<proteinExistence type="predicted"/>
<evidence type="ECO:0000313" key="1">
    <source>
        <dbReference type="EMBL" id="KAB2103343.1"/>
    </source>
</evidence>
<comment type="caution">
    <text evidence="1">The sequence shown here is derived from an EMBL/GenBank/DDBJ whole genome shotgun (WGS) entry which is preliminary data.</text>
</comment>